<comment type="caution">
    <text evidence="1">The sequence shown here is derived from an EMBL/GenBank/DDBJ whole genome shotgun (WGS) entry which is preliminary data.</text>
</comment>
<proteinExistence type="predicted"/>
<sequence>MITAQTDEALLMLTRHILPDLLDKHQLQAAYARRLRRVLTLSLAPGRQMLSLRGGVYTSHPTPPQSEYSGCHKDIIIARNNKRKNK</sequence>
<evidence type="ECO:0000313" key="2">
    <source>
        <dbReference type="Proteomes" id="UP000324222"/>
    </source>
</evidence>
<protein>
    <submittedName>
        <fullName evidence="1">Uncharacterized protein</fullName>
    </submittedName>
</protein>
<accession>A0A5B7FZB1</accession>
<name>A0A5B7FZB1_PORTR</name>
<dbReference type="EMBL" id="VSRR010010546">
    <property type="protein sequence ID" value="MPC51972.1"/>
    <property type="molecule type" value="Genomic_DNA"/>
</dbReference>
<evidence type="ECO:0000313" key="1">
    <source>
        <dbReference type="EMBL" id="MPC51972.1"/>
    </source>
</evidence>
<reference evidence="1 2" key="1">
    <citation type="submission" date="2019-05" db="EMBL/GenBank/DDBJ databases">
        <title>Another draft genome of Portunus trituberculatus and its Hox gene families provides insights of decapod evolution.</title>
        <authorList>
            <person name="Jeong J.-H."/>
            <person name="Song I."/>
            <person name="Kim S."/>
            <person name="Choi T."/>
            <person name="Kim D."/>
            <person name="Ryu S."/>
            <person name="Kim W."/>
        </authorList>
    </citation>
    <scope>NUCLEOTIDE SEQUENCE [LARGE SCALE GENOMIC DNA]</scope>
    <source>
        <tissue evidence="1">Muscle</tissue>
    </source>
</reference>
<gene>
    <name evidence="1" type="ORF">E2C01_045830</name>
</gene>
<dbReference type="Proteomes" id="UP000324222">
    <property type="component" value="Unassembled WGS sequence"/>
</dbReference>
<organism evidence="1 2">
    <name type="scientific">Portunus trituberculatus</name>
    <name type="common">Swimming crab</name>
    <name type="synonym">Neptunus trituberculatus</name>
    <dbReference type="NCBI Taxonomy" id="210409"/>
    <lineage>
        <taxon>Eukaryota</taxon>
        <taxon>Metazoa</taxon>
        <taxon>Ecdysozoa</taxon>
        <taxon>Arthropoda</taxon>
        <taxon>Crustacea</taxon>
        <taxon>Multicrustacea</taxon>
        <taxon>Malacostraca</taxon>
        <taxon>Eumalacostraca</taxon>
        <taxon>Eucarida</taxon>
        <taxon>Decapoda</taxon>
        <taxon>Pleocyemata</taxon>
        <taxon>Brachyura</taxon>
        <taxon>Eubrachyura</taxon>
        <taxon>Portunoidea</taxon>
        <taxon>Portunidae</taxon>
        <taxon>Portuninae</taxon>
        <taxon>Portunus</taxon>
    </lineage>
</organism>
<keyword evidence="2" id="KW-1185">Reference proteome</keyword>
<dbReference type="AlphaFoldDB" id="A0A5B7FZB1"/>